<dbReference type="InterPro" id="IPR003439">
    <property type="entry name" value="ABC_transporter-like_ATP-bd"/>
</dbReference>
<proteinExistence type="predicted"/>
<evidence type="ECO:0000313" key="5">
    <source>
        <dbReference type="EMBL" id="GIJ60993.1"/>
    </source>
</evidence>
<sequence>MTVVPPPVVELRGVAKWYRRSRPILRDVHLAVRPGEVVAVLGGNGAGKSTLLRIAAGLSRPSTGRVTGGPRPIGYVPDRFAAHQHMSALGYLTHLGRIRGLGGSTAQRQAARLLERLALVGGGRSALRTLSKGNTQKVALAQALLVPPRLLLLDEPWAGLDTAAGRVLGDLIAGVAAAGGAVLFTEHRTELVAATATAVLEIADGRIHPGGHRWAR</sequence>
<evidence type="ECO:0000256" key="1">
    <source>
        <dbReference type="ARBA" id="ARBA00022448"/>
    </source>
</evidence>
<dbReference type="Gene3D" id="3.40.50.300">
    <property type="entry name" value="P-loop containing nucleotide triphosphate hydrolases"/>
    <property type="match status" value="1"/>
</dbReference>
<dbReference type="InterPro" id="IPR051782">
    <property type="entry name" value="ABC_Transporter_VariousFunc"/>
</dbReference>
<accession>A0A8J3ZDV5</accession>
<dbReference type="PANTHER" id="PTHR42939">
    <property type="entry name" value="ABC TRANSPORTER ATP-BINDING PROTEIN ALBC-RELATED"/>
    <property type="match status" value="1"/>
</dbReference>
<dbReference type="GO" id="GO:0005524">
    <property type="term" value="F:ATP binding"/>
    <property type="evidence" value="ECO:0007669"/>
    <property type="project" value="UniProtKB-KW"/>
</dbReference>
<feature type="domain" description="ABC transporter" evidence="4">
    <location>
        <begin position="9"/>
        <end position="215"/>
    </location>
</feature>
<reference evidence="5" key="1">
    <citation type="submission" date="2021-01" db="EMBL/GenBank/DDBJ databases">
        <title>Whole genome shotgun sequence of Virgisporangium aurantiacum NBRC 16421.</title>
        <authorList>
            <person name="Komaki H."/>
            <person name="Tamura T."/>
        </authorList>
    </citation>
    <scope>NUCLEOTIDE SEQUENCE</scope>
    <source>
        <strain evidence="5">NBRC 16421</strain>
    </source>
</reference>
<dbReference type="GO" id="GO:0016887">
    <property type="term" value="F:ATP hydrolysis activity"/>
    <property type="evidence" value="ECO:0007669"/>
    <property type="project" value="InterPro"/>
</dbReference>
<keyword evidence="6" id="KW-1185">Reference proteome</keyword>
<dbReference type="InterPro" id="IPR003593">
    <property type="entry name" value="AAA+_ATPase"/>
</dbReference>
<organism evidence="5 6">
    <name type="scientific">Virgisporangium aurantiacum</name>
    <dbReference type="NCBI Taxonomy" id="175570"/>
    <lineage>
        <taxon>Bacteria</taxon>
        <taxon>Bacillati</taxon>
        <taxon>Actinomycetota</taxon>
        <taxon>Actinomycetes</taxon>
        <taxon>Micromonosporales</taxon>
        <taxon>Micromonosporaceae</taxon>
        <taxon>Virgisporangium</taxon>
    </lineage>
</organism>
<dbReference type="Proteomes" id="UP000612585">
    <property type="component" value="Unassembled WGS sequence"/>
</dbReference>
<name>A0A8J3ZDV5_9ACTN</name>
<dbReference type="PANTHER" id="PTHR42939:SF1">
    <property type="entry name" value="ABC TRANSPORTER ATP-BINDING PROTEIN ALBC-RELATED"/>
    <property type="match status" value="1"/>
</dbReference>
<dbReference type="PROSITE" id="PS50893">
    <property type="entry name" value="ABC_TRANSPORTER_2"/>
    <property type="match status" value="1"/>
</dbReference>
<evidence type="ECO:0000313" key="6">
    <source>
        <dbReference type="Proteomes" id="UP000612585"/>
    </source>
</evidence>
<evidence type="ECO:0000259" key="4">
    <source>
        <dbReference type="PROSITE" id="PS50893"/>
    </source>
</evidence>
<dbReference type="SUPFAM" id="SSF52540">
    <property type="entry name" value="P-loop containing nucleoside triphosphate hydrolases"/>
    <property type="match status" value="1"/>
</dbReference>
<keyword evidence="3" id="KW-0067">ATP-binding</keyword>
<keyword evidence="2" id="KW-0547">Nucleotide-binding</keyword>
<gene>
    <name evidence="5" type="ORF">Vau01_085090</name>
</gene>
<protein>
    <recommendedName>
        <fullName evidence="4">ABC transporter domain-containing protein</fullName>
    </recommendedName>
</protein>
<dbReference type="SMART" id="SM00382">
    <property type="entry name" value="AAA"/>
    <property type="match status" value="1"/>
</dbReference>
<evidence type="ECO:0000256" key="3">
    <source>
        <dbReference type="ARBA" id="ARBA00022840"/>
    </source>
</evidence>
<evidence type="ECO:0000256" key="2">
    <source>
        <dbReference type="ARBA" id="ARBA00022741"/>
    </source>
</evidence>
<dbReference type="RefSeq" id="WP_204005701.1">
    <property type="nucleotide sequence ID" value="NZ_BOPG01000062.1"/>
</dbReference>
<comment type="caution">
    <text evidence="5">The sequence shown here is derived from an EMBL/GenBank/DDBJ whole genome shotgun (WGS) entry which is preliminary data.</text>
</comment>
<dbReference type="AlphaFoldDB" id="A0A8J3ZDV5"/>
<dbReference type="InterPro" id="IPR027417">
    <property type="entry name" value="P-loop_NTPase"/>
</dbReference>
<dbReference type="EMBL" id="BOPG01000062">
    <property type="protein sequence ID" value="GIJ60993.1"/>
    <property type="molecule type" value="Genomic_DNA"/>
</dbReference>
<keyword evidence="1" id="KW-0813">Transport</keyword>
<dbReference type="Pfam" id="PF00005">
    <property type="entry name" value="ABC_tran"/>
    <property type="match status" value="1"/>
</dbReference>